<reference evidence="1" key="1">
    <citation type="submission" date="2024-06" db="EMBL/GenBank/DDBJ databases">
        <authorList>
            <consortium name="consrtm"/>
            <person name="Uemura M."/>
            <person name="Terahara T."/>
        </authorList>
    </citation>
    <scope>NUCLEOTIDE SEQUENCE</scope>
    <source>
        <strain evidence="1">KM77-8</strain>
    </source>
</reference>
<dbReference type="EMBL" id="AP035768">
    <property type="protein sequence ID" value="BFO14937.1"/>
    <property type="molecule type" value="Genomic_DNA"/>
</dbReference>
<dbReference type="AlphaFoldDB" id="A0AAT9HCJ2"/>
<proteinExistence type="predicted"/>
<sequence length="57" mass="6420">MVALMVPIVLALFAAGTLMVMPHRQNSANERHEQQALERVARLVESYETPQALNWST</sequence>
<reference evidence="1" key="2">
    <citation type="submission" date="2024-07" db="EMBL/GenBank/DDBJ databases">
        <title>Streptomyces haneummycinica sp. nov., a new antibiotic-producing actinobacterium isolated from marine sediment.</title>
        <authorList>
            <person name="Uemura M."/>
            <person name="Hamada M."/>
            <person name="Hirano S."/>
            <person name="Kobayashi K."/>
            <person name="Ohshiro T."/>
            <person name="Kobayashi T."/>
            <person name="Terahara T."/>
        </authorList>
    </citation>
    <scope>NUCLEOTIDE SEQUENCE</scope>
    <source>
        <strain evidence="1">KM77-8</strain>
    </source>
</reference>
<evidence type="ECO:0008006" key="2">
    <source>
        <dbReference type="Google" id="ProtNLM"/>
    </source>
</evidence>
<organism evidence="1">
    <name type="scientific">Streptomyces haneummycinicus</name>
    <dbReference type="NCBI Taxonomy" id="3074435"/>
    <lineage>
        <taxon>Bacteria</taxon>
        <taxon>Bacillati</taxon>
        <taxon>Actinomycetota</taxon>
        <taxon>Actinomycetes</taxon>
        <taxon>Kitasatosporales</taxon>
        <taxon>Streptomycetaceae</taxon>
        <taxon>Streptomyces</taxon>
    </lineage>
</organism>
<gene>
    <name evidence="1" type="ORF">SHKM778_13250</name>
</gene>
<name>A0AAT9HCJ2_9ACTN</name>
<protein>
    <recommendedName>
        <fullName evidence="2">Type II secretion system protein</fullName>
    </recommendedName>
</protein>
<accession>A0AAT9HCJ2</accession>
<evidence type="ECO:0000313" key="1">
    <source>
        <dbReference type="EMBL" id="BFO14937.1"/>
    </source>
</evidence>